<comment type="caution">
    <text evidence="2">The sequence shown here is derived from an EMBL/GenBank/DDBJ whole genome shotgun (WGS) entry which is preliminary data.</text>
</comment>
<keyword evidence="2" id="KW-0418">Kinase</keyword>
<evidence type="ECO:0000313" key="2">
    <source>
        <dbReference type="EMBL" id="MCI08466.1"/>
    </source>
</evidence>
<sequence>YFIVDEYTTEDNKGMSGSESTESLSSASSPHHQEASQTIEKDLMMVHMLRLVCASKGTLANSLPQLATELYNLGV</sequence>
<feature type="region of interest" description="Disordered" evidence="1">
    <location>
        <begin position="1"/>
        <end position="39"/>
    </location>
</feature>
<evidence type="ECO:0000313" key="3">
    <source>
        <dbReference type="Proteomes" id="UP000265520"/>
    </source>
</evidence>
<accession>A0A392PB10</accession>
<feature type="compositionally biased region" description="Low complexity" evidence="1">
    <location>
        <begin position="16"/>
        <end position="29"/>
    </location>
</feature>
<keyword evidence="3" id="KW-1185">Reference proteome</keyword>
<proteinExistence type="predicted"/>
<feature type="non-terminal residue" evidence="2">
    <location>
        <position position="1"/>
    </location>
</feature>
<dbReference type="AlphaFoldDB" id="A0A392PB10"/>
<keyword evidence="2" id="KW-0808">Transferase</keyword>
<reference evidence="2 3" key="1">
    <citation type="journal article" date="2018" name="Front. Plant Sci.">
        <title>Red Clover (Trifolium pratense) and Zigzag Clover (T. medium) - A Picture of Genomic Similarities and Differences.</title>
        <authorList>
            <person name="Dluhosova J."/>
            <person name="Istvanek J."/>
            <person name="Nedelnik J."/>
            <person name="Repkova J."/>
        </authorList>
    </citation>
    <scope>NUCLEOTIDE SEQUENCE [LARGE SCALE GENOMIC DNA]</scope>
    <source>
        <strain evidence="3">cv. 10/8</strain>
        <tissue evidence="2">Leaf</tissue>
    </source>
</reference>
<name>A0A392PB10_9FABA</name>
<evidence type="ECO:0000256" key="1">
    <source>
        <dbReference type="SAM" id="MobiDB-lite"/>
    </source>
</evidence>
<protein>
    <submittedName>
        <fullName evidence="2">Putative serine/threonine-kinase GCN2-like protein</fullName>
    </submittedName>
</protein>
<dbReference type="Proteomes" id="UP000265520">
    <property type="component" value="Unassembled WGS sequence"/>
</dbReference>
<dbReference type="GO" id="GO:0016301">
    <property type="term" value="F:kinase activity"/>
    <property type="evidence" value="ECO:0007669"/>
    <property type="project" value="UniProtKB-KW"/>
</dbReference>
<dbReference type="EMBL" id="LXQA010069129">
    <property type="protein sequence ID" value="MCI08466.1"/>
    <property type="molecule type" value="Genomic_DNA"/>
</dbReference>
<organism evidence="2 3">
    <name type="scientific">Trifolium medium</name>
    <dbReference type="NCBI Taxonomy" id="97028"/>
    <lineage>
        <taxon>Eukaryota</taxon>
        <taxon>Viridiplantae</taxon>
        <taxon>Streptophyta</taxon>
        <taxon>Embryophyta</taxon>
        <taxon>Tracheophyta</taxon>
        <taxon>Spermatophyta</taxon>
        <taxon>Magnoliopsida</taxon>
        <taxon>eudicotyledons</taxon>
        <taxon>Gunneridae</taxon>
        <taxon>Pentapetalae</taxon>
        <taxon>rosids</taxon>
        <taxon>fabids</taxon>
        <taxon>Fabales</taxon>
        <taxon>Fabaceae</taxon>
        <taxon>Papilionoideae</taxon>
        <taxon>50 kb inversion clade</taxon>
        <taxon>NPAAA clade</taxon>
        <taxon>Hologalegina</taxon>
        <taxon>IRL clade</taxon>
        <taxon>Trifolieae</taxon>
        <taxon>Trifolium</taxon>
    </lineage>
</organism>